<comment type="similarity">
    <text evidence="2">Belongs to the cytochrome c oxidase subunit 3 family.</text>
</comment>
<accession>A0ABU2KFH2</accession>
<dbReference type="Proteomes" id="UP001182991">
    <property type="component" value="Unassembled WGS sequence"/>
</dbReference>
<keyword evidence="6 8" id="KW-0472">Membrane</keyword>
<dbReference type="InterPro" id="IPR024791">
    <property type="entry name" value="Cyt_c/ubiquinol_Oxase_su3"/>
</dbReference>
<keyword evidence="11" id="KW-1185">Reference proteome</keyword>
<organism evidence="10 11">
    <name type="scientific">Mesonia ostreae</name>
    <dbReference type="NCBI Taxonomy" id="861110"/>
    <lineage>
        <taxon>Bacteria</taxon>
        <taxon>Pseudomonadati</taxon>
        <taxon>Bacteroidota</taxon>
        <taxon>Flavobacteriia</taxon>
        <taxon>Flavobacteriales</taxon>
        <taxon>Flavobacteriaceae</taxon>
        <taxon>Mesonia</taxon>
    </lineage>
</organism>
<evidence type="ECO:0000256" key="5">
    <source>
        <dbReference type="ARBA" id="ARBA00022989"/>
    </source>
</evidence>
<reference evidence="11" key="1">
    <citation type="submission" date="2023-07" db="EMBL/GenBank/DDBJ databases">
        <title>Isolating and identifying novel microbial strains from the Mariana Trench.</title>
        <authorList>
            <person name="Fu H."/>
        </authorList>
    </citation>
    <scope>NUCLEOTIDE SEQUENCE [LARGE SCALE GENOMIC DNA]</scope>
    <source>
        <strain evidence="11">T-y2</strain>
    </source>
</reference>
<dbReference type="PANTHER" id="PTHR11403">
    <property type="entry name" value="CYTOCHROME C OXIDASE SUBUNIT III"/>
    <property type="match status" value="1"/>
</dbReference>
<feature type="domain" description="Heme-copper oxidase subunit III family profile" evidence="9">
    <location>
        <begin position="1"/>
        <end position="328"/>
    </location>
</feature>
<keyword evidence="4 8" id="KW-0812">Transmembrane</keyword>
<dbReference type="SUPFAM" id="SSF81452">
    <property type="entry name" value="Cytochrome c oxidase subunit III-like"/>
    <property type="match status" value="2"/>
</dbReference>
<evidence type="ECO:0000313" key="11">
    <source>
        <dbReference type="Proteomes" id="UP001182991"/>
    </source>
</evidence>
<comment type="caution">
    <text evidence="10">The sequence shown here is derived from an EMBL/GenBank/DDBJ whole genome shotgun (WGS) entry which is preliminary data.</text>
</comment>
<evidence type="ECO:0000256" key="6">
    <source>
        <dbReference type="ARBA" id="ARBA00023136"/>
    </source>
</evidence>
<protein>
    <submittedName>
        <fullName evidence="10">Cytochrome c oxidase subunit 3</fullName>
    </submittedName>
</protein>
<feature type="transmembrane region" description="Helical" evidence="8">
    <location>
        <begin position="113"/>
        <end position="133"/>
    </location>
</feature>
<evidence type="ECO:0000256" key="7">
    <source>
        <dbReference type="SAM" id="MobiDB-lite"/>
    </source>
</evidence>
<dbReference type="InterPro" id="IPR013833">
    <property type="entry name" value="Cyt_c_oxidase_su3_a-hlx"/>
</dbReference>
<comment type="subcellular location">
    <subcellularLocation>
        <location evidence="1">Cell membrane</location>
        <topology evidence="1">Multi-pass membrane protein</topology>
    </subcellularLocation>
</comment>
<dbReference type="Gene3D" id="1.20.120.80">
    <property type="entry name" value="Cytochrome c oxidase, subunit III, four-helix bundle"/>
    <property type="match status" value="1"/>
</dbReference>
<gene>
    <name evidence="10" type="ORF">RLT85_02305</name>
</gene>
<evidence type="ECO:0000256" key="8">
    <source>
        <dbReference type="SAM" id="Phobius"/>
    </source>
</evidence>
<name>A0ABU2KFH2_9FLAO</name>
<dbReference type="PANTHER" id="PTHR11403:SF2">
    <property type="entry name" value="CYTOCHROME BO(3) UBIQUINOL OXIDASE SUBUNIT 3"/>
    <property type="match status" value="1"/>
</dbReference>
<dbReference type="EMBL" id="JAVRBG010000002">
    <property type="protein sequence ID" value="MDT0293459.1"/>
    <property type="molecule type" value="Genomic_DNA"/>
</dbReference>
<feature type="transmembrane region" description="Helical" evidence="8">
    <location>
        <begin position="81"/>
        <end position="101"/>
    </location>
</feature>
<dbReference type="Pfam" id="PF00510">
    <property type="entry name" value="COX3"/>
    <property type="match status" value="1"/>
</dbReference>
<evidence type="ECO:0000313" key="10">
    <source>
        <dbReference type="EMBL" id="MDT0293459.1"/>
    </source>
</evidence>
<keyword evidence="5 8" id="KW-1133">Transmembrane helix</keyword>
<dbReference type="InterPro" id="IPR035973">
    <property type="entry name" value="Cyt_c_oxidase_su3-like_sf"/>
</dbReference>
<feature type="transmembrane region" description="Helical" evidence="8">
    <location>
        <begin position="307"/>
        <end position="327"/>
    </location>
</feature>
<dbReference type="RefSeq" id="WP_311400436.1">
    <property type="nucleotide sequence ID" value="NZ_JAVRBG010000002.1"/>
</dbReference>
<feature type="transmembrane region" description="Helical" evidence="8">
    <location>
        <begin position="30"/>
        <end position="52"/>
    </location>
</feature>
<dbReference type="InterPro" id="IPR000298">
    <property type="entry name" value="Cyt_c_oxidase-like_su3"/>
</dbReference>
<feature type="transmembrane region" description="Helical" evidence="8">
    <location>
        <begin position="264"/>
        <end position="295"/>
    </location>
</feature>
<evidence type="ECO:0000259" key="9">
    <source>
        <dbReference type="PROSITE" id="PS50253"/>
    </source>
</evidence>
<sequence length="328" mass="37215">MEATVARTGTEGKTWGGGSKSPLKSSYGKLMMWFFITSDALTFSGFLAAYGFSRFKFLDSWPIADEVFNHFPFLHGVDAPMYYVALMTFILIFSSVTMVLAVDAGHHMKKGKVTIYMFLTVIGGVIFLGSQAWEWKNFIKGTYGAVETSGGQILQFVNTDGERVALKDIAVDLDEDRVSHERKNGLWYTTDEKNLTTYSINEIKEGFKAKNNILVRTLENDENGAKVVLSREKSLVYMNDRAVNVVEGANLTHNEYGPPLFADFFFFITGFHGFHVSIGVLLNIIIFFNVILGTYERRGSYEMVEKVGLYWHFVDLVWVFVFTFFYLV</sequence>
<keyword evidence="3" id="KW-1003">Cell membrane</keyword>
<feature type="region of interest" description="Disordered" evidence="7">
    <location>
        <begin position="1"/>
        <end position="20"/>
    </location>
</feature>
<evidence type="ECO:0000256" key="1">
    <source>
        <dbReference type="ARBA" id="ARBA00004651"/>
    </source>
</evidence>
<evidence type="ECO:0000256" key="3">
    <source>
        <dbReference type="ARBA" id="ARBA00022475"/>
    </source>
</evidence>
<dbReference type="PROSITE" id="PS50253">
    <property type="entry name" value="COX3"/>
    <property type="match status" value="1"/>
</dbReference>
<proteinExistence type="inferred from homology"/>
<evidence type="ECO:0000256" key="2">
    <source>
        <dbReference type="ARBA" id="ARBA00010581"/>
    </source>
</evidence>
<evidence type="ECO:0000256" key="4">
    <source>
        <dbReference type="ARBA" id="ARBA00022692"/>
    </source>
</evidence>